<dbReference type="InterPro" id="IPR013887">
    <property type="entry name" value="UPF0592"/>
</dbReference>
<dbReference type="Pfam" id="PF08578">
    <property type="entry name" value="DUF1765"/>
    <property type="match status" value="1"/>
</dbReference>
<feature type="region of interest" description="Disordered" evidence="1">
    <location>
        <begin position="1"/>
        <end position="30"/>
    </location>
</feature>
<dbReference type="STRING" id="983967.A0A1E4SXZ8"/>
<feature type="region of interest" description="Disordered" evidence="1">
    <location>
        <begin position="867"/>
        <end position="902"/>
    </location>
</feature>
<accession>A0A1E4SXZ8</accession>
<feature type="compositionally biased region" description="Polar residues" evidence="1">
    <location>
        <begin position="705"/>
        <end position="714"/>
    </location>
</feature>
<reference evidence="3" key="1">
    <citation type="submission" date="2016-04" db="EMBL/GenBank/DDBJ databases">
        <title>Comparative genomics of biotechnologically important yeasts.</title>
        <authorList>
            <consortium name="DOE Joint Genome Institute"/>
            <person name="Riley R."/>
            <person name="Haridas S."/>
            <person name="Wolfe K.H."/>
            <person name="Lopes M.R."/>
            <person name="Hittinger C.T."/>
            <person name="Goker M."/>
            <person name="Salamov A."/>
            <person name="Wisecaver J."/>
            <person name="Long T.M."/>
            <person name="Aerts A.L."/>
            <person name="Barry K."/>
            <person name="Choi C."/>
            <person name="Clum A."/>
            <person name="Coughlan A.Y."/>
            <person name="Deshpande S."/>
            <person name="Douglass A.P."/>
            <person name="Hanson S.J."/>
            <person name="Klenk H.-P."/>
            <person name="Labutti K."/>
            <person name="Lapidus A."/>
            <person name="Lindquist E."/>
            <person name="Lipzen A."/>
            <person name="Meier-Kolthoff J.P."/>
            <person name="Ohm R.A."/>
            <person name="Otillar R.P."/>
            <person name="Pangilinan J."/>
            <person name="Peng Y."/>
            <person name="Rokas A."/>
            <person name="Rosa C.A."/>
            <person name="Scheuner C."/>
            <person name="Sibirny A.A."/>
            <person name="Slot J.C."/>
            <person name="Stielow J.B."/>
            <person name="Sun H."/>
            <person name="Kurtzman C.P."/>
            <person name="Blackwell M."/>
            <person name="Grigoriev I.V."/>
            <person name="Jeffries T.W."/>
        </authorList>
    </citation>
    <scope>NUCLEOTIDE SEQUENCE [LARGE SCALE GENOMIC DNA]</scope>
    <source>
        <strain evidence="3">NRRL YB-2248</strain>
    </source>
</reference>
<proteinExistence type="predicted"/>
<dbReference type="Proteomes" id="UP000094801">
    <property type="component" value="Unassembled WGS sequence"/>
</dbReference>
<sequence length="1029" mass="116765">MLKSSTPTRSTSVSSSKTTASITSLSNPNSEPELLDFKKLEQTLHKFNSYKKNSTTKTNILRLVILPYLRSNTVPWTLIQQPQQPNKSGTTSPDIYSDKYVRLSTSVFLKWWSSLLASAKDIQHTASLDKNCYLESISRIISRFEWLYIEKKFAYQDILAKHNELLLETFEFAISRLSVKNISLSINAFIGKVFAYSFLKLPDISKGLLFLLTSKVKNHEDLYNMVVLNKNPNNRFTPTITNLTKYSNILNENSNKFPPHLISLIRSAIRPRQTKFKVEKAFLNSMYPPSEKIKGINDTKGLWCFRWASLDQIDLFCSFMRHYLTLSSFYLKRTNSRGSSVLEVFGLPGFSYLLTHLFEILDFQIMQQTRQSQQNVSPVSGILDLQVDKIMRLLRDFLSVCRHEFEPGLRVGVIKNIDNVLKLLIYRTSIFEISKIDTIFEFWIKFVKSQKEVFPLESDDIDWEFWLNIQVKLLDSSNINIELRSISVLFQVWDYLPADIYLANHSNTYSWVVDANENLKFNLGYYLINRTNWNRFFGHYLALVRGYYIRFLVWRLIGIGSLNVTKPLNFRDSIQLKRMSQLIYVNLSRSYKMCKDMEIKPVDPILNKKFVILPINAYSEDSNKKETIRTHPYEILDDAVYSCANLSLSAVAATSSPSSSLSLSSTSSPAQRLSTKFASTWVSKFFKKKDGEAEEEAGAEAVDVSKQTASTTSADGRASDKGGATLQLMSSPFLSLTSEEDSKRYNELLKTPPKIFGSSPAVSLSSKSSSPSLLSTITSLSSPQSSMSSFEFIDQSTNSATSTSHHTFLPPELNLKPKELSKSYFKFQLVNNDLKIQNTFTNLNRINQVKFVKPEGLVTVEQPSLPSLDKYSVQPDLTSYSDDDDDDDDDDKDESGNDLSKGFEGIQLNFETDFMKDLQLELGLKSLSDNSPPSSPLSITHKLLEASSDSEKLNDMEAGNKINLSNGLHEYSAIVNEFEIFIQAKLNEKNKKDIANANNSTTSVDDGRSKLFDMVPVLIPEAPEKFNGL</sequence>
<name>A0A1E4SXZ8_9ASCO</name>
<dbReference type="AlphaFoldDB" id="A0A1E4SXZ8"/>
<feature type="compositionally biased region" description="Low complexity" evidence="1">
    <location>
        <begin position="1"/>
        <end position="26"/>
    </location>
</feature>
<feature type="compositionally biased region" description="Acidic residues" evidence="1">
    <location>
        <begin position="881"/>
        <end position="893"/>
    </location>
</feature>
<protein>
    <submittedName>
        <fullName evidence="2">Uncharacterized protein</fullName>
    </submittedName>
</protein>
<dbReference type="PANTHER" id="PTHR37988">
    <property type="entry name" value="UPF0592 MEMBRANE PROTEIN C7D4.03C"/>
    <property type="match status" value="1"/>
</dbReference>
<dbReference type="PANTHER" id="PTHR37988:SF1">
    <property type="entry name" value="UPF0592 MEMBRANE PROTEIN C7D4.03C"/>
    <property type="match status" value="1"/>
</dbReference>
<evidence type="ECO:0000313" key="2">
    <source>
        <dbReference type="EMBL" id="ODV84322.1"/>
    </source>
</evidence>
<evidence type="ECO:0000313" key="3">
    <source>
        <dbReference type="Proteomes" id="UP000094801"/>
    </source>
</evidence>
<evidence type="ECO:0000256" key="1">
    <source>
        <dbReference type="SAM" id="MobiDB-lite"/>
    </source>
</evidence>
<gene>
    <name evidence="2" type="ORF">CANARDRAFT_29203</name>
</gene>
<dbReference type="OrthoDB" id="296767at2759"/>
<keyword evidence="3" id="KW-1185">Reference proteome</keyword>
<dbReference type="EMBL" id="KV453857">
    <property type="protein sequence ID" value="ODV84322.1"/>
    <property type="molecule type" value="Genomic_DNA"/>
</dbReference>
<organism evidence="2 3">
    <name type="scientific">[Candida] arabinofermentans NRRL YB-2248</name>
    <dbReference type="NCBI Taxonomy" id="983967"/>
    <lineage>
        <taxon>Eukaryota</taxon>
        <taxon>Fungi</taxon>
        <taxon>Dikarya</taxon>
        <taxon>Ascomycota</taxon>
        <taxon>Saccharomycotina</taxon>
        <taxon>Pichiomycetes</taxon>
        <taxon>Pichiales</taxon>
        <taxon>Pichiaceae</taxon>
        <taxon>Ogataea</taxon>
        <taxon>Ogataea/Candida clade</taxon>
    </lineage>
</organism>
<feature type="region of interest" description="Disordered" evidence="1">
    <location>
        <begin position="696"/>
        <end position="722"/>
    </location>
</feature>